<name>A0ABT2SDY9_9FIRM</name>
<feature type="transmembrane region" description="Helical" evidence="1">
    <location>
        <begin position="138"/>
        <end position="158"/>
    </location>
</feature>
<dbReference type="EMBL" id="JAOQKI010000010">
    <property type="protein sequence ID" value="MCU6717278.1"/>
    <property type="molecule type" value="Genomic_DNA"/>
</dbReference>
<dbReference type="RefSeq" id="WP_022242871.1">
    <property type="nucleotide sequence ID" value="NZ_JAOQKI010000010.1"/>
</dbReference>
<keyword evidence="1" id="KW-1133">Transmembrane helix</keyword>
<dbReference type="Proteomes" id="UP001209666">
    <property type="component" value="Unassembled WGS sequence"/>
</dbReference>
<evidence type="ECO:0000256" key="1">
    <source>
        <dbReference type="SAM" id="Phobius"/>
    </source>
</evidence>
<comment type="caution">
    <text evidence="2">The sequence shown here is derived from an EMBL/GenBank/DDBJ whole genome shotgun (WGS) entry which is preliminary data.</text>
</comment>
<reference evidence="2 3" key="1">
    <citation type="journal article" date="2021" name="ISME Commun">
        <title>Automated analysis of genomic sequences facilitates high-throughput and comprehensive description of bacteria.</title>
        <authorList>
            <person name="Hitch T.C.A."/>
        </authorList>
    </citation>
    <scope>NUCLEOTIDE SEQUENCE [LARGE SCALE GENOMIC DNA]</scope>
    <source>
        <strain evidence="2 3">Sanger_19</strain>
    </source>
</reference>
<accession>A0ABT2SDY9</accession>
<keyword evidence="3" id="KW-1185">Reference proteome</keyword>
<feature type="transmembrane region" description="Helical" evidence="1">
    <location>
        <begin position="112"/>
        <end position="132"/>
    </location>
</feature>
<keyword evidence="1" id="KW-0812">Transmembrane</keyword>
<gene>
    <name evidence="2" type="ORF">OCV43_08310</name>
</gene>
<proteinExistence type="predicted"/>
<keyword evidence="1" id="KW-0472">Membrane</keyword>
<dbReference type="PANTHER" id="PTHR35007">
    <property type="entry name" value="INTEGRAL MEMBRANE PROTEIN-RELATED"/>
    <property type="match status" value="1"/>
</dbReference>
<protein>
    <submittedName>
        <fullName evidence="2">Type II secretion system protein F</fullName>
    </submittedName>
</protein>
<evidence type="ECO:0000313" key="2">
    <source>
        <dbReference type="EMBL" id="MCU6717278.1"/>
    </source>
</evidence>
<evidence type="ECO:0000313" key="3">
    <source>
        <dbReference type="Proteomes" id="UP001209666"/>
    </source>
</evidence>
<organism evidence="2 3">
    <name type="scientific">Roseburia amylophila</name>
    <dbReference type="NCBI Taxonomy" id="2981794"/>
    <lineage>
        <taxon>Bacteria</taxon>
        <taxon>Bacillati</taxon>
        <taxon>Bacillota</taxon>
        <taxon>Clostridia</taxon>
        <taxon>Lachnospirales</taxon>
        <taxon>Lachnospiraceae</taxon>
        <taxon>Roseburia</taxon>
    </lineage>
</organism>
<dbReference type="PANTHER" id="PTHR35007:SF1">
    <property type="entry name" value="PILUS ASSEMBLY PROTEIN"/>
    <property type="match status" value="1"/>
</dbReference>
<sequence>MRAGYSIENAWREAKKDVIQQYGMESDMAVEMRQMIHQMDCNVPLEQLLEDFAERSRIEDVEQFAGIFSYAKRSGGDFTAIMGNTVRQMADRMELQETIETALTARKMEQKVMNVIPLFILAFVNVTSGSFLEALYGNVAGVLIMTGCLILYGLAYLWSEKIVRRIGESIC</sequence>